<dbReference type="NCBIfam" id="NF033546">
    <property type="entry name" value="transpos_IS21"/>
    <property type="match status" value="1"/>
</dbReference>
<dbReference type="PROSITE" id="PS50994">
    <property type="entry name" value="INTEGRASE"/>
    <property type="match status" value="1"/>
</dbReference>
<evidence type="ECO:0000259" key="1">
    <source>
        <dbReference type="PROSITE" id="PS50994"/>
    </source>
</evidence>
<dbReference type="STRING" id="45068.Llon_0743"/>
<evidence type="ECO:0000313" key="2">
    <source>
        <dbReference type="EMBL" id="KTD21578.1"/>
    </source>
</evidence>
<evidence type="ECO:0000313" key="3">
    <source>
        <dbReference type="Proteomes" id="UP000054997"/>
    </source>
</evidence>
<accession>A0A0W0VNC9</accession>
<proteinExistence type="predicted"/>
<dbReference type="InterPro" id="IPR001584">
    <property type="entry name" value="Integrase_cat-core"/>
</dbReference>
<dbReference type="EMBL" id="LNYK01000014">
    <property type="protein sequence ID" value="KTD21578.1"/>
    <property type="molecule type" value="Genomic_DNA"/>
</dbReference>
<dbReference type="Pfam" id="PF22483">
    <property type="entry name" value="Mu-transpos_C_2"/>
    <property type="match status" value="1"/>
</dbReference>
<comment type="caution">
    <text evidence="2">The sequence shown here is derived from an EMBL/GenBank/DDBJ whole genome shotgun (WGS) entry which is preliminary data.</text>
</comment>
<dbReference type="InterPro" id="IPR054353">
    <property type="entry name" value="IstA-like_C"/>
</dbReference>
<name>A0A0W0VNC9_9GAMM</name>
<feature type="domain" description="Integrase catalytic" evidence="1">
    <location>
        <begin position="58"/>
        <end position="261"/>
    </location>
</feature>
<dbReference type="Proteomes" id="UP000054997">
    <property type="component" value="Unassembled WGS sequence"/>
</dbReference>
<dbReference type="OrthoDB" id="2065409at2"/>
<reference evidence="2 3" key="1">
    <citation type="submission" date="2015-11" db="EMBL/GenBank/DDBJ databases">
        <title>Genomic analysis of 38 Legionella species identifies large and diverse effector repertoires.</title>
        <authorList>
            <person name="Burstein D."/>
            <person name="Amaro F."/>
            <person name="Zusman T."/>
            <person name="Lifshitz Z."/>
            <person name="Cohen O."/>
            <person name="Gilbert J.A."/>
            <person name="Pupko T."/>
            <person name="Shuman H.A."/>
            <person name="Segal G."/>
        </authorList>
    </citation>
    <scope>NUCLEOTIDE SEQUENCE [LARGE SCALE GENOMIC DNA]</scope>
    <source>
        <strain evidence="2 3">ATCC 49505</strain>
    </source>
</reference>
<organism evidence="2 3">
    <name type="scientific">Legionella londiniensis</name>
    <dbReference type="NCBI Taxonomy" id="45068"/>
    <lineage>
        <taxon>Bacteria</taxon>
        <taxon>Pseudomonadati</taxon>
        <taxon>Pseudomonadota</taxon>
        <taxon>Gammaproteobacteria</taxon>
        <taxon>Legionellales</taxon>
        <taxon>Legionellaceae</taxon>
        <taxon>Legionella</taxon>
    </lineage>
</organism>
<dbReference type="GO" id="GO:0015074">
    <property type="term" value="P:DNA integration"/>
    <property type="evidence" value="ECO:0007669"/>
    <property type="project" value="InterPro"/>
</dbReference>
<dbReference type="PANTHER" id="PTHR35004">
    <property type="entry name" value="TRANSPOSASE RV3428C-RELATED"/>
    <property type="match status" value="1"/>
</dbReference>
<dbReference type="PANTHER" id="PTHR35004:SF8">
    <property type="entry name" value="TRANSPOSASE RV3428C-RELATED"/>
    <property type="match status" value="1"/>
</dbReference>
<gene>
    <name evidence="2" type="ORF">Llon_0743</name>
</gene>
<dbReference type="AlphaFoldDB" id="A0A0W0VNC9"/>
<sequence length="443" mass="51088">MPAKQPSQKRSLPDWEQVHTELRKKGMTLMLLWREYRENESNGIGYSRFCEHYQRYVKQISPVMRQVHKAGEKTYVDYAGMTISWLEPATGEIHEAQVFVGSLGASQFTFVDVTESQSLADWIGSHIRMWNYFGGVSAMVVPDNLKSGVTKAHRYDPDINANYQHVGEHYGFAIVPARAASPKDKAKVENAVGCIERQILAPLRHLTFTSISEINAAIKPRLAAFNRQCFQKMKTSRLELFEQVDKPVLKPLPKETYQYAEWKQAKINIDYHFVFEEHYYSVPCQYIHHAVEIRATTKTVECFYQGKRIAAHPRSNKRYQYTTLAEHMPKNHRAHAEWTPERIKRWALKMGPNTSMFIEQLIASRAFPQQAFRSCLGVLRLGQRFGEARLEKACLIALQTGITRFQQVETLLKNKMDEATLTESQSTPVIAHHTNIRGADYYQ</sequence>
<dbReference type="PATRIC" id="fig|45068.5.peg.791"/>
<protein>
    <submittedName>
        <fullName evidence="2">Putative transposase</fullName>
    </submittedName>
</protein>
<keyword evidence="3" id="KW-1185">Reference proteome</keyword>